<organism evidence="3 4">
    <name type="scientific">Leptomonas pyrrhocoris</name>
    <name type="common">Firebug parasite</name>
    <dbReference type="NCBI Taxonomy" id="157538"/>
    <lineage>
        <taxon>Eukaryota</taxon>
        <taxon>Discoba</taxon>
        <taxon>Euglenozoa</taxon>
        <taxon>Kinetoplastea</taxon>
        <taxon>Metakinetoplastina</taxon>
        <taxon>Trypanosomatida</taxon>
        <taxon>Trypanosomatidae</taxon>
        <taxon>Leishmaniinae</taxon>
        <taxon>Leptomonas</taxon>
    </lineage>
</organism>
<evidence type="ECO:0000256" key="2">
    <source>
        <dbReference type="SAM" id="Phobius"/>
    </source>
</evidence>
<keyword evidence="4" id="KW-1185">Reference proteome</keyword>
<dbReference type="EMBL" id="LGTL01000001">
    <property type="protein sequence ID" value="KPA86919.1"/>
    <property type="molecule type" value="Genomic_DNA"/>
</dbReference>
<dbReference type="Proteomes" id="UP000037923">
    <property type="component" value="Unassembled WGS sequence"/>
</dbReference>
<keyword evidence="2" id="KW-0812">Transmembrane</keyword>
<dbReference type="OrthoDB" id="10483723at2759"/>
<dbReference type="EMBL" id="LGTL01000001">
    <property type="protein sequence ID" value="KPA86918.1"/>
    <property type="molecule type" value="Genomic_DNA"/>
</dbReference>
<dbReference type="RefSeq" id="XP_015665358.1">
    <property type="nucleotide sequence ID" value="XM_015797350.1"/>
</dbReference>
<evidence type="ECO:0000256" key="1">
    <source>
        <dbReference type="SAM" id="MobiDB-lite"/>
    </source>
</evidence>
<proteinExistence type="predicted"/>
<feature type="compositionally biased region" description="Basic and acidic residues" evidence="1">
    <location>
        <begin position="312"/>
        <end position="323"/>
    </location>
</feature>
<feature type="compositionally biased region" description="Polar residues" evidence="1">
    <location>
        <begin position="288"/>
        <end position="304"/>
    </location>
</feature>
<dbReference type="AlphaFoldDB" id="A0A0M9GBM2"/>
<accession>A0A0M9GBM2</accession>
<gene>
    <name evidence="3" type="ORF">ABB37_00952</name>
</gene>
<name>A0A0M9GBM2_LEPPY</name>
<sequence>MISSSNATSKRGHAGSRLDTFLSVTLGLLLAVLALSVSAADVTYNATAYANNDITVNTIDSGKMVVMIVNTTPSVFNARSFVVSAYPLYAAADTAITSMDKVIMVGWCAKTTTELNSSLSCLNGTKFNDDPSYPYVFVQMRFPSWNGSTVASPNLVNLDGLKVVKQLAVSSFAGTYDPDKNTTSGGLGYITNISYNTAEVYAVFGVLLAVVVITLIVICVCICRRDNAMANVSKNIIDKAIDTLRSNRLKSHTGVATTGSNGSNNYAAHYNVNGEVATYGAPSIPSMPTTTVSNANQREGSNMYASPPDSHGALEREMQEMKARQTLLPDASNPQKPAP</sequence>
<comment type="caution">
    <text evidence="3">The sequence shown here is derived from an EMBL/GenBank/DDBJ whole genome shotgun (WGS) entry which is preliminary data.</text>
</comment>
<dbReference type="VEuPathDB" id="TriTrypDB:LpyrH10_01_9520"/>
<reference evidence="3 4" key="1">
    <citation type="submission" date="2015-07" db="EMBL/GenBank/DDBJ databases">
        <title>High-quality genome of monoxenous trypanosomatid Leptomonas pyrrhocoris.</title>
        <authorList>
            <person name="Flegontov P."/>
            <person name="Butenko A."/>
            <person name="Firsov S."/>
            <person name="Vlcek C."/>
            <person name="Logacheva M.D."/>
            <person name="Field M."/>
            <person name="Filatov D."/>
            <person name="Flegontova O."/>
            <person name="Gerasimov E."/>
            <person name="Jackson A.P."/>
            <person name="Kelly S."/>
            <person name="Opperdoes F."/>
            <person name="O'Reilly A."/>
            <person name="Votypka J."/>
            <person name="Yurchenko V."/>
            <person name="Lukes J."/>
        </authorList>
    </citation>
    <scope>NUCLEOTIDE SEQUENCE [LARGE SCALE GENOMIC DNA]</scope>
    <source>
        <strain evidence="3">H10</strain>
    </source>
</reference>
<evidence type="ECO:0000313" key="4">
    <source>
        <dbReference type="Proteomes" id="UP000037923"/>
    </source>
</evidence>
<feature type="transmembrane region" description="Helical" evidence="2">
    <location>
        <begin position="200"/>
        <end position="223"/>
    </location>
</feature>
<dbReference type="GeneID" id="26901249"/>
<evidence type="ECO:0000313" key="3">
    <source>
        <dbReference type="EMBL" id="KPA86919.1"/>
    </source>
</evidence>
<dbReference type="RefSeq" id="XP_015665357.1">
    <property type="nucleotide sequence ID" value="XM_015797349.1"/>
</dbReference>
<keyword evidence="2" id="KW-0472">Membrane</keyword>
<keyword evidence="2" id="KW-1133">Transmembrane helix</keyword>
<feature type="region of interest" description="Disordered" evidence="1">
    <location>
        <begin position="288"/>
        <end position="339"/>
    </location>
</feature>
<dbReference type="OMA" id="CVCLCDS"/>
<protein>
    <submittedName>
        <fullName evidence="3">Uncharacterized protein</fullName>
    </submittedName>
</protein>